<keyword evidence="2" id="KW-0489">Methyltransferase</keyword>
<evidence type="ECO:0000256" key="7">
    <source>
        <dbReference type="ARBA" id="ARBA00023242"/>
    </source>
</evidence>
<dbReference type="PANTHER" id="PTHR43591:SF30">
    <property type="entry name" value="PROTEIN-METHIONINE METHYLTRANSFERASE LAEA"/>
    <property type="match status" value="1"/>
</dbReference>
<proteinExistence type="inferred from homology"/>
<evidence type="ECO:0000256" key="3">
    <source>
        <dbReference type="ARBA" id="ARBA00022679"/>
    </source>
</evidence>
<dbReference type="GO" id="GO:0032259">
    <property type="term" value="P:methylation"/>
    <property type="evidence" value="ECO:0007669"/>
    <property type="project" value="UniProtKB-KW"/>
</dbReference>
<comment type="catalytic activity">
    <reaction evidence="9">
        <text>L-methionyl-[protein] + S-adenosyl-L-methionine = S-methyl-L-methionyl-[protein] + S-adenosyl-L-homocysteine</text>
        <dbReference type="Rhea" id="RHEA:60560"/>
        <dbReference type="Rhea" id="RHEA-COMP:12313"/>
        <dbReference type="Rhea" id="RHEA-COMP:15592"/>
        <dbReference type="ChEBI" id="CHEBI:16044"/>
        <dbReference type="ChEBI" id="CHEBI:57856"/>
        <dbReference type="ChEBI" id="CHEBI:59789"/>
        <dbReference type="ChEBI" id="CHEBI:142742"/>
    </reaction>
    <physiologicalReaction direction="left-to-right" evidence="9">
        <dbReference type="Rhea" id="RHEA:60561"/>
    </physiologicalReaction>
</comment>
<dbReference type="Proteomes" id="UP000294847">
    <property type="component" value="Chromosome 2"/>
</dbReference>
<gene>
    <name evidence="10" type="ORF">PoMZ_00891</name>
</gene>
<evidence type="ECO:0000256" key="5">
    <source>
        <dbReference type="ARBA" id="ARBA00023015"/>
    </source>
</evidence>
<evidence type="ECO:0000256" key="9">
    <source>
        <dbReference type="ARBA" id="ARBA00047870"/>
    </source>
</evidence>
<evidence type="ECO:0000256" key="2">
    <source>
        <dbReference type="ARBA" id="ARBA00022603"/>
    </source>
</evidence>
<sequence>MDKVLHATSLPILPGAIMSKNDAPEVEQLFKENGRLYQVWPRDRYLLPADQVRNLNLLKYEDAQQKTSWLTFDQTEQDRLDIFSQLFKIILKEKLHTDASRVEENSHVLDLGCGTGLWVILMAHELHPKPSLFIGADVQMTQPDLIPATVRFTPADIEAPWTDEMVQHAPYDLINCRLMKGAIRSWPALYEKIAAHLKPETGVFEQFEIDWQFRCDDGPIPPALKQWSDEVMQAMDQHGMSIRCNREETRSMLLNHGFDDVQEQAIVLPISNWAEDERGREIGRWFNLALNHSTLPMSLAPLFRVMKKTPQYIDELNKAASRELYMDCPDQAFSTSMNPNIGQKDSFSSS</sequence>
<dbReference type="SUPFAM" id="SSF53335">
    <property type="entry name" value="S-adenosyl-L-methionine-dependent methyltransferases"/>
    <property type="match status" value="1"/>
</dbReference>
<keyword evidence="4" id="KW-0949">S-adenosyl-L-methionine</keyword>
<keyword evidence="7" id="KW-0539">Nucleus</keyword>
<name>A0A4V1C5D3_PYROR</name>
<evidence type="ECO:0000313" key="11">
    <source>
        <dbReference type="Proteomes" id="UP000294847"/>
    </source>
</evidence>
<organism evidence="10 11">
    <name type="scientific">Pyricularia oryzae</name>
    <name type="common">Rice blast fungus</name>
    <name type="synonym">Magnaporthe oryzae</name>
    <dbReference type="NCBI Taxonomy" id="318829"/>
    <lineage>
        <taxon>Eukaryota</taxon>
        <taxon>Fungi</taxon>
        <taxon>Dikarya</taxon>
        <taxon>Ascomycota</taxon>
        <taxon>Pezizomycotina</taxon>
        <taxon>Sordariomycetes</taxon>
        <taxon>Sordariomycetidae</taxon>
        <taxon>Magnaporthales</taxon>
        <taxon>Pyriculariaceae</taxon>
        <taxon>Pyricularia</taxon>
    </lineage>
</organism>
<dbReference type="Pfam" id="PF13489">
    <property type="entry name" value="Methyltransf_23"/>
    <property type="match status" value="1"/>
</dbReference>
<dbReference type="Gene3D" id="3.40.50.150">
    <property type="entry name" value="Vaccinia Virus protein VP39"/>
    <property type="match status" value="1"/>
</dbReference>
<dbReference type="InterPro" id="IPR029063">
    <property type="entry name" value="SAM-dependent_MTases_sf"/>
</dbReference>
<dbReference type="GO" id="GO:0008168">
    <property type="term" value="F:methyltransferase activity"/>
    <property type="evidence" value="ECO:0007669"/>
    <property type="project" value="UniProtKB-KW"/>
</dbReference>
<keyword evidence="3" id="KW-0808">Transferase</keyword>
<keyword evidence="6" id="KW-0804">Transcription</keyword>
<evidence type="ECO:0000256" key="4">
    <source>
        <dbReference type="ARBA" id="ARBA00022691"/>
    </source>
</evidence>
<reference evidence="10 11" key="1">
    <citation type="journal article" date="2019" name="Mol. Biol. Evol.">
        <title>Blast fungal genomes show frequent chromosomal changes, gene gains and losses, and effector gene turnover.</title>
        <authorList>
            <person name="Gomez Luciano L.B."/>
            <person name="Jason Tsai I."/>
            <person name="Chuma I."/>
            <person name="Tosa Y."/>
            <person name="Chen Y.H."/>
            <person name="Li J.Y."/>
            <person name="Li M.Y."/>
            <person name="Jade Lu M.Y."/>
            <person name="Nakayashiki H."/>
            <person name="Li W.H."/>
        </authorList>
    </citation>
    <scope>NUCLEOTIDE SEQUENCE [LARGE SCALE GENOMIC DNA]</scope>
    <source>
        <strain evidence="10">MZ5-1-6</strain>
    </source>
</reference>
<dbReference type="PANTHER" id="PTHR43591">
    <property type="entry name" value="METHYLTRANSFERASE"/>
    <property type="match status" value="1"/>
</dbReference>
<evidence type="ECO:0000256" key="1">
    <source>
        <dbReference type="ARBA" id="ARBA00004123"/>
    </source>
</evidence>
<comment type="subcellular location">
    <subcellularLocation>
        <location evidence="1">Nucleus</location>
    </subcellularLocation>
</comment>
<evidence type="ECO:0008006" key="12">
    <source>
        <dbReference type="Google" id="ProtNLM"/>
    </source>
</evidence>
<dbReference type="AlphaFoldDB" id="A0A4V1C5D3"/>
<comment type="similarity">
    <text evidence="8">Belongs to the methyltransferase superfamily. LaeA methyltransferase family.</text>
</comment>
<dbReference type="EMBL" id="CP034205">
    <property type="protein sequence ID" value="QBZ55985.1"/>
    <property type="molecule type" value="Genomic_DNA"/>
</dbReference>
<protein>
    <recommendedName>
        <fullName evidence="12">Methyltransferase LaeA</fullName>
    </recommendedName>
</protein>
<keyword evidence="5" id="KW-0805">Transcription regulation</keyword>
<accession>A0A4V1C5D3</accession>
<evidence type="ECO:0000256" key="8">
    <source>
        <dbReference type="ARBA" id="ARBA00038158"/>
    </source>
</evidence>
<dbReference type="GO" id="GO:0005634">
    <property type="term" value="C:nucleus"/>
    <property type="evidence" value="ECO:0007669"/>
    <property type="project" value="UniProtKB-SubCell"/>
</dbReference>
<evidence type="ECO:0000313" key="10">
    <source>
        <dbReference type="EMBL" id="QBZ55985.1"/>
    </source>
</evidence>
<evidence type="ECO:0000256" key="6">
    <source>
        <dbReference type="ARBA" id="ARBA00023163"/>
    </source>
</evidence>